<protein>
    <submittedName>
        <fullName evidence="2">Uncharacterized protein</fullName>
    </submittedName>
</protein>
<dbReference type="EMBL" id="HBGH01017865">
    <property type="protein sequence ID" value="CAD9237832.1"/>
    <property type="molecule type" value="Transcribed_RNA"/>
</dbReference>
<name>A0A7S1TIK2_9RHOD</name>
<feature type="region of interest" description="Disordered" evidence="1">
    <location>
        <begin position="371"/>
        <end position="410"/>
    </location>
</feature>
<feature type="compositionally biased region" description="Polar residues" evidence="1">
    <location>
        <begin position="395"/>
        <end position="406"/>
    </location>
</feature>
<evidence type="ECO:0000256" key="1">
    <source>
        <dbReference type="SAM" id="MobiDB-lite"/>
    </source>
</evidence>
<dbReference type="AlphaFoldDB" id="A0A7S1TIK2"/>
<proteinExistence type="predicted"/>
<feature type="region of interest" description="Disordered" evidence="1">
    <location>
        <begin position="302"/>
        <end position="325"/>
    </location>
</feature>
<gene>
    <name evidence="2" type="ORF">CCAE0312_LOCUS9931</name>
</gene>
<reference evidence="2" key="1">
    <citation type="submission" date="2021-01" db="EMBL/GenBank/DDBJ databases">
        <authorList>
            <person name="Corre E."/>
            <person name="Pelletier E."/>
            <person name="Niang G."/>
            <person name="Scheremetjew M."/>
            <person name="Finn R."/>
            <person name="Kale V."/>
            <person name="Holt S."/>
            <person name="Cochrane G."/>
            <person name="Meng A."/>
            <person name="Brown T."/>
            <person name="Cohen L."/>
        </authorList>
    </citation>
    <scope>NUCLEOTIDE SEQUENCE</scope>
    <source>
        <strain evidence="2">SAG 36.94</strain>
    </source>
</reference>
<accession>A0A7S1TIK2</accession>
<organism evidence="2">
    <name type="scientific">Compsopogon caeruleus</name>
    <dbReference type="NCBI Taxonomy" id="31354"/>
    <lineage>
        <taxon>Eukaryota</taxon>
        <taxon>Rhodophyta</taxon>
        <taxon>Compsopogonophyceae</taxon>
        <taxon>Compsopogonales</taxon>
        <taxon>Compsopogonaceae</taxon>
        <taxon>Compsopogon</taxon>
    </lineage>
</organism>
<sequence>VTGWRGLRCRVDLVHERREGREGDVVLVNGLTENEGRRRTGTDSFGSSTSLVSSKSIGSVRGRARAVPFPTVGGRRGKEPQDFASPVEGGTDRVILETGTRESDPMMHWAGVSSETGRIVEGTGVEVLRHRRSKLALPERMWSHDDGKKILQILGQFRLQKKGVRDGTAAGLMAISAKARLLSVETEDSTLPRGWVYLELCPKYLSHSYQISYYAARKAWPLLQDLFGWRECSAAEARNFGASVRQLTFGAKYGRHLLIPRRNLEVICRWMEQSQDITSAVQVRAPLEMSEDREHVVNLRRLPSPGRSVSGTCPQRDQHRHGDRSPSLVLWINEDQCTGGAMCMVCQDPVHQHQRLTFAARFDGKRAYLKPPIDTIGNIRPRQRGKKRSPAPNRSPKTNSLRSDPTQPVGGCAMHPMDDNHHSYRHVGAVLRNQLYEDGPIRLRSTGHAVQGSPLDLLQKAERRSLTPSAARLAQATSSRVLVDGDSYDEASGNLPALLLSVSTMCPAGFKEVLGYRSSKVVAIPHSWEPAVQEWILLDLDDVNRLDLPGVVECAADKIIRIVRRDAELSGKVAVIQTGPSGLQVWAELRETRLTPRQWFRSPETLEWYLDLGRRVLRGVRSCGARRGILDESSCAPARFGRRPGWRLMKDGSLFRSRLVRFDDTRVAIRTPRCQTR</sequence>
<feature type="non-terminal residue" evidence="2">
    <location>
        <position position="1"/>
    </location>
</feature>
<evidence type="ECO:0000313" key="2">
    <source>
        <dbReference type="EMBL" id="CAD9237832.1"/>
    </source>
</evidence>
<feature type="region of interest" description="Disordered" evidence="1">
    <location>
        <begin position="67"/>
        <end position="88"/>
    </location>
</feature>